<accession>A0ACB0L780</accession>
<protein>
    <submittedName>
        <fullName evidence="1">Uncharacterized protein</fullName>
    </submittedName>
</protein>
<gene>
    <name evidence="1" type="ORF">MILVUS5_LOCUS29522</name>
</gene>
<keyword evidence="2" id="KW-1185">Reference proteome</keyword>
<reference evidence="1" key="1">
    <citation type="submission" date="2023-10" db="EMBL/GenBank/DDBJ databases">
        <authorList>
            <person name="Rodriguez Cubillos JULIANA M."/>
            <person name="De Vega J."/>
        </authorList>
    </citation>
    <scope>NUCLEOTIDE SEQUENCE</scope>
</reference>
<proteinExistence type="predicted"/>
<name>A0ACB0L780_TRIPR</name>
<sequence length="696" mass="79497">MLICCMEILISPDFHKGLEDIKGLRSLFHSLYNSTFVFAVLFTILMLLCSKSIIFTILYLFLSCATMENLNIHESQRANANGNNLSPEELLDCCLIGKMLTNKPVRFKAMRDWLSTLWEPSQNVSINNNWKHSLFGRVKVVCDPKTKKMSFLMVKTDAEISARTSETQWVPIIFNDQNKQAAEGSNNNSVPRKQDNNMIIVENVRAVQEIRENGKSFFSKAPVLLEPTGPVSYMPIQTRNRQVQGNTNNQLSILPAEITNPGTQTEGKSSQMAKNEGTGGMPLTTPYDMQRFGDITKVKDLMLINSKTWDFDKIRGIFDNITLRRIMQTPLYASVRDDKLVWKLEQDGFYSVRSAYKQCVNDAGYQDRHGVAGQWNNIWHAKIPPKVKNLIWRIGRDVLPTRKKLNSRGVQCPMYCVVCNDGDEDSTHVLFSCTRSIQCWQQAGLWAHISTGLVANNNIAENLFSILHRLNKDQQELFCVLVWSIWKRRNNKVWEDVTDSDQTVVERAKHLITSWRSAQQIRQSAHITQPSPQQTVWTKPRHGRYKCNVDASFSLDRNKVGIGMCLRDDHGRFVAARTEWIEPIVDVEIGEAIGLLHALKWVEGMQLYDTDFEMDCKKIVDSLHSKRTYLSDLGAILIDCRNILASNLVNSDVKFIRRQANEVAHRLARAATSLASFHNFITIPSCIYNIIITEMR</sequence>
<dbReference type="EMBL" id="CASHSV030000409">
    <property type="protein sequence ID" value="CAJ2664269.1"/>
    <property type="molecule type" value="Genomic_DNA"/>
</dbReference>
<evidence type="ECO:0000313" key="1">
    <source>
        <dbReference type="EMBL" id="CAJ2664269.1"/>
    </source>
</evidence>
<comment type="caution">
    <text evidence="1">The sequence shown here is derived from an EMBL/GenBank/DDBJ whole genome shotgun (WGS) entry which is preliminary data.</text>
</comment>
<evidence type="ECO:0000313" key="2">
    <source>
        <dbReference type="Proteomes" id="UP001177021"/>
    </source>
</evidence>
<organism evidence="1 2">
    <name type="scientific">Trifolium pratense</name>
    <name type="common">Red clover</name>
    <dbReference type="NCBI Taxonomy" id="57577"/>
    <lineage>
        <taxon>Eukaryota</taxon>
        <taxon>Viridiplantae</taxon>
        <taxon>Streptophyta</taxon>
        <taxon>Embryophyta</taxon>
        <taxon>Tracheophyta</taxon>
        <taxon>Spermatophyta</taxon>
        <taxon>Magnoliopsida</taxon>
        <taxon>eudicotyledons</taxon>
        <taxon>Gunneridae</taxon>
        <taxon>Pentapetalae</taxon>
        <taxon>rosids</taxon>
        <taxon>fabids</taxon>
        <taxon>Fabales</taxon>
        <taxon>Fabaceae</taxon>
        <taxon>Papilionoideae</taxon>
        <taxon>50 kb inversion clade</taxon>
        <taxon>NPAAA clade</taxon>
        <taxon>Hologalegina</taxon>
        <taxon>IRL clade</taxon>
        <taxon>Trifolieae</taxon>
        <taxon>Trifolium</taxon>
    </lineage>
</organism>
<dbReference type="Proteomes" id="UP001177021">
    <property type="component" value="Unassembled WGS sequence"/>
</dbReference>